<evidence type="ECO:0000259" key="2">
    <source>
        <dbReference type="Pfam" id="PF15529"/>
    </source>
</evidence>
<dbReference type="Proteomes" id="UP001602245">
    <property type="component" value="Unassembled WGS sequence"/>
</dbReference>
<feature type="domain" description="Bacterial toxin 24" evidence="2">
    <location>
        <begin position="282"/>
        <end position="368"/>
    </location>
</feature>
<proteinExistence type="predicted"/>
<dbReference type="SUPFAM" id="SSF140453">
    <property type="entry name" value="EsxAB dimer-like"/>
    <property type="match status" value="1"/>
</dbReference>
<dbReference type="Pfam" id="PF15529">
    <property type="entry name" value="Ntox24"/>
    <property type="match status" value="1"/>
</dbReference>
<dbReference type="Gene3D" id="1.10.287.1060">
    <property type="entry name" value="ESAT-6-like"/>
    <property type="match status" value="1"/>
</dbReference>
<reference evidence="4 5" key="1">
    <citation type="submission" date="2024-10" db="EMBL/GenBank/DDBJ databases">
        <title>The Natural Products Discovery Center: Release of the First 8490 Sequenced Strains for Exploring Actinobacteria Biosynthetic Diversity.</title>
        <authorList>
            <person name="Kalkreuter E."/>
            <person name="Kautsar S.A."/>
            <person name="Yang D."/>
            <person name="Bader C.D."/>
            <person name="Teijaro C.N."/>
            <person name="Fluegel L."/>
            <person name="Davis C.M."/>
            <person name="Simpson J.R."/>
            <person name="Lauterbach L."/>
            <person name="Steele A.D."/>
            <person name="Gui C."/>
            <person name="Meng S."/>
            <person name="Li G."/>
            <person name="Viehrig K."/>
            <person name="Ye F."/>
            <person name="Su P."/>
            <person name="Kiefer A.F."/>
            <person name="Nichols A."/>
            <person name="Cepeda A.J."/>
            <person name="Yan W."/>
            <person name="Fan B."/>
            <person name="Jiang Y."/>
            <person name="Adhikari A."/>
            <person name="Zheng C.-J."/>
            <person name="Schuster L."/>
            <person name="Cowan T.M."/>
            <person name="Smanski M.J."/>
            <person name="Chevrette M.G."/>
            <person name="De Carvalho L.P.S."/>
            <person name="Shen B."/>
        </authorList>
    </citation>
    <scope>NUCLEOTIDE SEQUENCE [LARGE SCALE GENOMIC DNA]</scope>
    <source>
        <strain evidence="4 5">NPDC000087</strain>
    </source>
</reference>
<dbReference type="InterPro" id="IPR029114">
    <property type="entry name" value="Ntox24"/>
</dbReference>
<dbReference type="RefSeq" id="WP_020511686.1">
    <property type="nucleotide sequence ID" value="NZ_JBIAZU010000003.1"/>
</dbReference>
<evidence type="ECO:0000256" key="1">
    <source>
        <dbReference type="SAM" id="MobiDB-lite"/>
    </source>
</evidence>
<accession>A0ABW6WGY9</accession>
<comment type="caution">
    <text evidence="4">The sequence shown here is derived from an EMBL/GenBank/DDBJ whole genome shotgun (WGS) entry which is preliminary data.</text>
</comment>
<sequence>MSPANPLVATAADGPADPWSGVWIAQDIEALCQGVRDGSWIEGTLGAVSAGLDALALVSDPIGSLLQYGVAWIIDHVKPLSEALDWLAGDPGQISAHAQTWRNVAGALRDRAADLERAVRWDVTEWTGSAADAYRGWVSQQQAAVGGMAQGAETLATITEAAGLLVAGVRMMVRDAIATLVSRLVVYAAEEVASFGLATALVVEQVSTLCASWAARIGTWLRDLIGSLSKLRGVAGKVGELLEKLKALLGRLGRSGHGGGGGGGKKPTKAAEQIKNGQQYAGRKLPQQGGPPNGTLYKRDPQTGDVTNYTVYDADGNAVKRVDLTGRPHGGVPTPHVVEYDTNVNPNTGQVFVRQQRYVRPATPDEIP</sequence>
<evidence type="ECO:0000259" key="3">
    <source>
        <dbReference type="Pfam" id="PF25547"/>
    </source>
</evidence>
<dbReference type="EMBL" id="JBIAZU010000003">
    <property type="protein sequence ID" value="MFF5291820.1"/>
    <property type="molecule type" value="Genomic_DNA"/>
</dbReference>
<feature type="domain" description="Outer membrane channel protein CpnT-like N-terminal" evidence="3">
    <location>
        <begin position="72"/>
        <end position="206"/>
    </location>
</feature>
<name>A0ABW6WGY9_9ACTN</name>
<evidence type="ECO:0000313" key="5">
    <source>
        <dbReference type="Proteomes" id="UP001602245"/>
    </source>
</evidence>
<keyword evidence="5" id="KW-1185">Reference proteome</keyword>
<feature type="region of interest" description="Disordered" evidence="1">
    <location>
        <begin position="282"/>
        <end position="304"/>
    </location>
</feature>
<organism evidence="4 5">
    <name type="scientific">Paractinoplanes globisporus</name>
    <dbReference type="NCBI Taxonomy" id="113565"/>
    <lineage>
        <taxon>Bacteria</taxon>
        <taxon>Bacillati</taxon>
        <taxon>Actinomycetota</taxon>
        <taxon>Actinomycetes</taxon>
        <taxon>Micromonosporales</taxon>
        <taxon>Micromonosporaceae</taxon>
        <taxon>Paractinoplanes</taxon>
    </lineage>
</organism>
<dbReference type="InterPro" id="IPR057746">
    <property type="entry name" value="CpnT-like_N"/>
</dbReference>
<protein>
    <submittedName>
        <fullName evidence="4">Polymorphic toxin type 24 domain-containing protein</fullName>
    </submittedName>
</protein>
<evidence type="ECO:0000313" key="4">
    <source>
        <dbReference type="EMBL" id="MFF5291820.1"/>
    </source>
</evidence>
<dbReference type="InterPro" id="IPR036689">
    <property type="entry name" value="ESAT-6-like_sf"/>
</dbReference>
<gene>
    <name evidence="4" type="ORF">ACFY35_20455</name>
</gene>
<dbReference type="Pfam" id="PF25547">
    <property type="entry name" value="WXG100_2"/>
    <property type="match status" value="1"/>
</dbReference>